<name>A0AAW0D8F6_9AGAR</name>
<protein>
    <recommendedName>
        <fullName evidence="1">F-box domain-containing protein</fullName>
    </recommendedName>
</protein>
<dbReference type="Proteomes" id="UP001383192">
    <property type="component" value="Unassembled WGS sequence"/>
</dbReference>
<evidence type="ECO:0000259" key="1">
    <source>
        <dbReference type="PROSITE" id="PS50181"/>
    </source>
</evidence>
<organism evidence="2 3">
    <name type="scientific">Paramarasmius palmivorus</name>
    <dbReference type="NCBI Taxonomy" id="297713"/>
    <lineage>
        <taxon>Eukaryota</taxon>
        <taxon>Fungi</taxon>
        <taxon>Dikarya</taxon>
        <taxon>Basidiomycota</taxon>
        <taxon>Agaricomycotina</taxon>
        <taxon>Agaricomycetes</taxon>
        <taxon>Agaricomycetidae</taxon>
        <taxon>Agaricales</taxon>
        <taxon>Marasmiineae</taxon>
        <taxon>Marasmiaceae</taxon>
        <taxon>Paramarasmius</taxon>
    </lineage>
</organism>
<keyword evidence="3" id="KW-1185">Reference proteome</keyword>
<evidence type="ECO:0000313" key="2">
    <source>
        <dbReference type="EMBL" id="KAK7047792.1"/>
    </source>
</evidence>
<evidence type="ECO:0000313" key="3">
    <source>
        <dbReference type="Proteomes" id="UP001383192"/>
    </source>
</evidence>
<reference evidence="2 3" key="1">
    <citation type="submission" date="2024-01" db="EMBL/GenBank/DDBJ databases">
        <title>A draft genome for a cacao thread blight-causing isolate of Paramarasmius palmivorus.</title>
        <authorList>
            <person name="Baruah I.K."/>
            <person name="Bukari Y."/>
            <person name="Amoako-Attah I."/>
            <person name="Meinhardt L.W."/>
            <person name="Bailey B.A."/>
            <person name="Cohen S.P."/>
        </authorList>
    </citation>
    <scope>NUCLEOTIDE SEQUENCE [LARGE SCALE GENOMIC DNA]</scope>
    <source>
        <strain evidence="2 3">GH-12</strain>
    </source>
</reference>
<dbReference type="SUPFAM" id="SSF81383">
    <property type="entry name" value="F-box domain"/>
    <property type="match status" value="1"/>
</dbReference>
<sequence>MQLLDLPTEIIVLILFSLPPQDLTKCSQLCRMFWLIFHESSTLQYYQDLYLSRTEDNPGCRLSHAEKLQLLRNREKSWIKCEPDFTKLAPINFSPGSVYDLSAGVYILGDATRHRLKYLRLPSKPEDSVEWLTFEPVVTDWKEQRGIVDFAINLYEHDLIALITANRRVQGAEIFFMIDLSIHEFSTGRFHPLAKQTIIPITRSEIQWGTPSINCEIVGEHLALVTTFWRNPLSRCTVYVYQWRTGKQLLHIDGEPDTYGGIIFLSEHLILLPNTANNTLEIWRIPSPTEDPPTCPVRVLGLPVLNPGHLLRYISCRSEPNPTAPGATLKSDKPFHPSPEESIVLLHLRIHGQTNITLITVFVHRSSLLSLVVMDDDEREQRLAAGEHGMRVPVPWLAWAPPVAYCMDCGGDLPSRWITTTCGQRFVMLPTDDWELDVFGNREPAPLVVYDFGKGSVKKVESEYERLSLEDKLRYTGPVVRRAMSLPEESAKIFADPIESYLPFVETRTEQTYGFDGALMDDERIIGIKLESSDSQERTLHAAFVVFAAPQDSERLSSLSKTSTTDVERLHFTEPIILQILLDLACAMPVHFPLEIWTVIISHLPHDNLYKLLGVNQSIFDHVMDMLYKEVVYMIDWNTRQVDGSNVYQLRAYPSIAERTKSLRMIIPFPKSQISSRRGLFVNLNLGRMALSQRRDIKAFVPEGTNATHLTHVECLQLDISNPIIYKSFIPYITTLWDCHSQNLRTLNLQFDLPALYTFMSPLMKSLPILPHLTEFEFHIMNHDSKWRKPVATTAQTTKMTSWLITLITSSSLLSRLFLVLPQEIDTTRLFTELSKIPLPHLTYFGFSQSSGKDSFPKNDALSAFLATQCRHALRHVIFEPFVSISWEKNGWMVAEKEPYKTWFRESFASLDLPQLRVLQFTLPFSFGEGIFINARGEPYFPQSRVMQTLDTLVLLTRKEKIQTRYLRLIFGGSGLPDTSKSWRLRKLSVAFEEFFVGLGVVEDGSGSRWKYARLELRRGLREVFSSVQTLSVSRLVAEGIDTGTGYPVFFSQGHLRVGDTPLDYYYKLDDDEFMKM</sequence>
<dbReference type="InterPro" id="IPR036047">
    <property type="entry name" value="F-box-like_dom_sf"/>
</dbReference>
<feature type="domain" description="F-box" evidence="1">
    <location>
        <begin position="1"/>
        <end position="49"/>
    </location>
</feature>
<dbReference type="PROSITE" id="PS50181">
    <property type="entry name" value="FBOX"/>
    <property type="match status" value="1"/>
</dbReference>
<dbReference type="Pfam" id="PF00646">
    <property type="entry name" value="F-box"/>
    <property type="match status" value="1"/>
</dbReference>
<dbReference type="InterPro" id="IPR001810">
    <property type="entry name" value="F-box_dom"/>
</dbReference>
<dbReference type="AlphaFoldDB" id="A0AAW0D8F6"/>
<proteinExistence type="predicted"/>
<accession>A0AAW0D8F6</accession>
<dbReference type="CDD" id="cd09917">
    <property type="entry name" value="F-box_SF"/>
    <property type="match status" value="1"/>
</dbReference>
<dbReference type="EMBL" id="JAYKXP010000018">
    <property type="protein sequence ID" value="KAK7047792.1"/>
    <property type="molecule type" value="Genomic_DNA"/>
</dbReference>
<gene>
    <name evidence="2" type="ORF">VNI00_006120</name>
</gene>
<comment type="caution">
    <text evidence="2">The sequence shown here is derived from an EMBL/GenBank/DDBJ whole genome shotgun (WGS) entry which is preliminary data.</text>
</comment>